<reference evidence="2 3" key="1">
    <citation type="submission" date="2019-03" db="EMBL/GenBank/DDBJ databases">
        <title>Genomic Encyclopedia of Type Strains, Phase III (KMG-III): the genomes of soil and plant-associated and newly described type strains.</title>
        <authorList>
            <person name="Whitman W."/>
        </authorList>
    </citation>
    <scope>NUCLEOTIDE SEQUENCE [LARGE SCALE GENOMIC DNA]</scope>
    <source>
        <strain evidence="2 3">VKM Ac-2527</strain>
    </source>
</reference>
<dbReference type="EMBL" id="SNWQ01000012">
    <property type="protein sequence ID" value="TDO45743.1"/>
    <property type="molecule type" value="Genomic_DNA"/>
</dbReference>
<feature type="transmembrane region" description="Helical" evidence="1">
    <location>
        <begin position="55"/>
        <end position="75"/>
    </location>
</feature>
<dbReference type="AlphaFoldDB" id="A0A4R6K7V3"/>
<evidence type="ECO:0000313" key="3">
    <source>
        <dbReference type="Proteomes" id="UP000295388"/>
    </source>
</evidence>
<feature type="transmembrane region" description="Helical" evidence="1">
    <location>
        <begin position="121"/>
        <end position="141"/>
    </location>
</feature>
<keyword evidence="3" id="KW-1185">Reference proteome</keyword>
<accession>A0A4R6K7V3</accession>
<evidence type="ECO:0000256" key="1">
    <source>
        <dbReference type="SAM" id="Phobius"/>
    </source>
</evidence>
<organism evidence="2 3">
    <name type="scientific">Kribbella caucasensis</name>
    <dbReference type="NCBI Taxonomy" id="2512215"/>
    <lineage>
        <taxon>Bacteria</taxon>
        <taxon>Bacillati</taxon>
        <taxon>Actinomycetota</taxon>
        <taxon>Actinomycetes</taxon>
        <taxon>Propionibacteriales</taxon>
        <taxon>Kribbellaceae</taxon>
        <taxon>Kribbella</taxon>
    </lineage>
</organism>
<keyword evidence="1" id="KW-1133">Transmembrane helix</keyword>
<evidence type="ECO:0000313" key="2">
    <source>
        <dbReference type="EMBL" id="TDO45743.1"/>
    </source>
</evidence>
<feature type="transmembrane region" description="Helical" evidence="1">
    <location>
        <begin position="87"/>
        <end position="109"/>
    </location>
</feature>
<protein>
    <submittedName>
        <fullName evidence="2">Uncharacterized protein DUF1761</fullName>
    </submittedName>
</protein>
<keyword evidence="1" id="KW-0812">Transmembrane</keyword>
<comment type="caution">
    <text evidence="2">The sequence shown here is derived from an EMBL/GenBank/DDBJ whole genome shotgun (WGS) entry which is preliminary data.</text>
</comment>
<dbReference type="OrthoDB" id="3692045at2"/>
<name>A0A4R6K7V3_9ACTN</name>
<dbReference type="Pfam" id="PF08570">
    <property type="entry name" value="DUF1761"/>
    <property type="match status" value="1"/>
</dbReference>
<dbReference type="Proteomes" id="UP000295388">
    <property type="component" value="Unassembled WGS sequence"/>
</dbReference>
<keyword evidence="1" id="KW-0472">Membrane</keyword>
<proteinExistence type="predicted"/>
<dbReference type="RefSeq" id="WP_133802379.1">
    <property type="nucleotide sequence ID" value="NZ_SNWQ01000012.1"/>
</dbReference>
<feature type="transmembrane region" description="Helical" evidence="1">
    <location>
        <begin position="12"/>
        <end position="34"/>
    </location>
</feature>
<sequence>MSFGVLGDLNWLAVIVAAIVYFGIGGLWFAPVAFGKQWQDAIGWNEADAAQATSAKMYVIPAVTCVVATVALAMVSEATTTDTFGEGIVLGLVTGIGLVGSGLFVTGFFDPRKPKPQTWIAITGGYHVVGLLVAAVILALWT</sequence>
<gene>
    <name evidence="2" type="ORF">EV643_11267</name>
</gene>
<dbReference type="InterPro" id="IPR013879">
    <property type="entry name" value="DUF1761"/>
</dbReference>